<dbReference type="NCBIfam" id="TIGR01640">
    <property type="entry name" value="F_box_assoc_1"/>
    <property type="match status" value="1"/>
</dbReference>
<dbReference type="InterPro" id="IPR017451">
    <property type="entry name" value="F-box-assoc_interact_dom"/>
</dbReference>
<keyword evidence="3" id="KW-1185">Reference proteome</keyword>
<dbReference type="STRING" id="3821.A0A151TUM3"/>
<accession>A0A151TUM3</accession>
<gene>
    <name evidence="2" type="ORF">KK1_009982</name>
</gene>
<dbReference type="Gramene" id="C.cajan_09708.t">
    <property type="protein sequence ID" value="C.cajan_09708.t.cds1"/>
    <property type="gene ID" value="C.cajan_09708"/>
</dbReference>
<sequence length="342" mass="38908">MQFKRVCKSWKTLISDTQFAREHVATSLTDPNTAFLRLVSSPTEWGRKMVSYSVNTNTNTVDPSTILKRRYYKWNGEWFHKIVGSCNGLLCLLDDVDCFTLWNPVTRITSSVFSTDEGYWVNIHFYGFGYDHVNHVYKLVVGVHVRNVNRTAQYVTKVYNFGANSWTVIQNIFPSYPSRVTGLGKFVSGTLNWFVNSGGRCMVLSFDLVNQTRSEIMLPSPTTTCGGNVWCPTLGVLGNFLYLCFYDPTEDHWAVWLMKECWSRWMVVPRVGSLLLSGRALAVCPFHVSQNGVVLFGSASRDLVVYNSNDGSFKYPKIKCYLGSVAFTYHESLVSPRCLNHF</sequence>
<organism evidence="2 3">
    <name type="scientific">Cajanus cajan</name>
    <name type="common">Pigeon pea</name>
    <name type="synonym">Cajanus indicus</name>
    <dbReference type="NCBI Taxonomy" id="3821"/>
    <lineage>
        <taxon>Eukaryota</taxon>
        <taxon>Viridiplantae</taxon>
        <taxon>Streptophyta</taxon>
        <taxon>Embryophyta</taxon>
        <taxon>Tracheophyta</taxon>
        <taxon>Spermatophyta</taxon>
        <taxon>Magnoliopsida</taxon>
        <taxon>eudicotyledons</taxon>
        <taxon>Gunneridae</taxon>
        <taxon>Pentapetalae</taxon>
        <taxon>rosids</taxon>
        <taxon>fabids</taxon>
        <taxon>Fabales</taxon>
        <taxon>Fabaceae</taxon>
        <taxon>Papilionoideae</taxon>
        <taxon>50 kb inversion clade</taxon>
        <taxon>NPAAA clade</taxon>
        <taxon>indigoferoid/millettioid clade</taxon>
        <taxon>Phaseoleae</taxon>
        <taxon>Cajanus</taxon>
    </lineage>
</organism>
<evidence type="ECO:0000313" key="2">
    <source>
        <dbReference type="EMBL" id="KYP70753.1"/>
    </source>
</evidence>
<dbReference type="Pfam" id="PF07734">
    <property type="entry name" value="FBA_1"/>
    <property type="match status" value="1"/>
</dbReference>
<feature type="domain" description="F-box associated beta-propeller type 1" evidence="1">
    <location>
        <begin position="52"/>
        <end position="274"/>
    </location>
</feature>
<protein>
    <submittedName>
        <fullName evidence="2">F-box/kelch-repeat protein At3g23880 family</fullName>
    </submittedName>
</protein>
<evidence type="ECO:0000313" key="3">
    <source>
        <dbReference type="Proteomes" id="UP000075243"/>
    </source>
</evidence>
<dbReference type="InterPro" id="IPR050796">
    <property type="entry name" value="SCF_F-box_component"/>
</dbReference>
<proteinExistence type="predicted"/>
<reference evidence="2 3" key="1">
    <citation type="journal article" date="2012" name="Nat. Biotechnol.">
        <title>Draft genome sequence of pigeonpea (Cajanus cajan), an orphan legume crop of resource-poor farmers.</title>
        <authorList>
            <person name="Varshney R.K."/>
            <person name="Chen W."/>
            <person name="Li Y."/>
            <person name="Bharti A.K."/>
            <person name="Saxena R.K."/>
            <person name="Schlueter J.A."/>
            <person name="Donoghue M.T."/>
            <person name="Azam S."/>
            <person name="Fan G."/>
            <person name="Whaley A.M."/>
            <person name="Farmer A.D."/>
            <person name="Sheridan J."/>
            <person name="Iwata A."/>
            <person name="Tuteja R."/>
            <person name="Penmetsa R.V."/>
            <person name="Wu W."/>
            <person name="Upadhyaya H.D."/>
            <person name="Yang S.P."/>
            <person name="Shah T."/>
            <person name="Saxena K.B."/>
            <person name="Michael T."/>
            <person name="McCombie W.R."/>
            <person name="Yang B."/>
            <person name="Zhang G."/>
            <person name="Yang H."/>
            <person name="Wang J."/>
            <person name="Spillane C."/>
            <person name="Cook D.R."/>
            <person name="May G.D."/>
            <person name="Xu X."/>
            <person name="Jackson S.A."/>
        </authorList>
    </citation>
    <scope>NUCLEOTIDE SEQUENCE [LARGE SCALE GENOMIC DNA]</scope>
    <source>
        <strain evidence="3">cv. Asha</strain>
    </source>
</reference>
<name>A0A151TUM3_CAJCA</name>
<dbReference type="PANTHER" id="PTHR31672:SF13">
    <property type="entry name" value="F-BOX PROTEIN CPR30-LIKE"/>
    <property type="match status" value="1"/>
</dbReference>
<dbReference type="OMA" id="AFTYHES"/>
<dbReference type="PANTHER" id="PTHR31672">
    <property type="entry name" value="BNACNNG10540D PROTEIN"/>
    <property type="match status" value="1"/>
</dbReference>
<dbReference type="AlphaFoldDB" id="A0A151TUM3"/>
<evidence type="ECO:0000259" key="1">
    <source>
        <dbReference type="Pfam" id="PF07734"/>
    </source>
</evidence>
<dbReference type="Proteomes" id="UP000075243">
    <property type="component" value="Chromosome 3"/>
</dbReference>
<dbReference type="EMBL" id="CM003605">
    <property type="protein sequence ID" value="KYP70753.1"/>
    <property type="molecule type" value="Genomic_DNA"/>
</dbReference>
<dbReference type="InterPro" id="IPR006527">
    <property type="entry name" value="F-box-assoc_dom_typ1"/>
</dbReference>